<proteinExistence type="predicted"/>
<reference evidence="1 2" key="1">
    <citation type="journal article" date="2010" name="Virology">
        <title>A jumbo phage infecting the phytopathogen Ralstonia solanacearum defines a new lineage of the Myoviridae family.</title>
        <authorList>
            <person name="Yamada T."/>
            <person name="Satoh S."/>
            <person name="Ishikawa H."/>
            <person name="Fujiwara A."/>
            <person name="Kawasaki T."/>
            <person name="Fujie M."/>
            <person name="Ogata H."/>
        </authorList>
    </citation>
    <scope>NUCLEOTIDE SEQUENCE [LARGE SCALE GENOMIC DNA]</scope>
</reference>
<keyword evidence="2" id="KW-1185">Reference proteome</keyword>
<evidence type="ECO:0000313" key="2">
    <source>
        <dbReference type="Proteomes" id="UP000001034"/>
    </source>
</evidence>
<protein>
    <submittedName>
        <fullName evidence="1">Uncharacterized protein</fullName>
    </submittedName>
</protein>
<dbReference type="Proteomes" id="UP000001034">
    <property type="component" value="Segment"/>
</dbReference>
<organism evidence="1 2">
    <name type="scientific">Ralstonia phage phiRSL1</name>
    <dbReference type="NCBI Taxonomy" id="1980924"/>
    <lineage>
        <taxon>Viruses</taxon>
        <taxon>Duplodnaviria</taxon>
        <taxon>Heunggongvirae</taxon>
        <taxon>Uroviricota</taxon>
        <taxon>Caudoviricetes</taxon>
        <taxon>Mieseafarmvirus</taxon>
        <taxon>Mieseafarmvirus RSL1</taxon>
    </lineage>
</organism>
<accession>B2ZXM8</accession>
<dbReference type="KEGG" id="vg:6369783"/>
<name>B2ZXM8_9CAUD</name>
<dbReference type="GeneID" id="6369783"/>
<sequence>MGDLYAVHLTSGQVVLTRITAINEQQGTLTMGKPMEFFIQPGPNGRAAVSFIPFLSHGIFPVLDTLDYPSDHVLLVRAAPQQLENGYIEATGGVAVARSSLVLPH</sequence>
<dbReference type="EMBL" id="AB366653">
    <property type="protein sequence ID" value="BAG41454.1"/>
    <property type="molecule type" value="Genomic_DNA"/>
</dbReference>
<evidence type="ECO:0000313" key="1">
    <source>
        <dbReference type="EMBL" id="BAG41454.1"/>
    </source>
</evidence>
<dbReference type="RefSeq" id="YP_001949884.1">
    <property type="nucleotide sequence ID" value="NC_010811.2"/>
</dbReference>